<keyword evidence="4" id="KW-0378">Hydrolase</keyword>
<gene>
    <name evidence="4" type="ORF">P0Y55_02900</name>
</gene>
<sequence>MRTKWLSLLLIIALSATLLSVSANASSNSNWTLVWSDEFTAPAGSPVDSTKWVFDTGGGGWGNSELQNYTDRTDNASISNNKLIIQAKKENYGNSQYTSARIKTKNKFSVKYGKIEMRAMLPYGQGIWPAFWMLGANIDTVGWPNNGEIDIMENVGPKSQDRIIGTAHGPGYSGGNAVSNSYTLTDYSNTYHTYAVEFEPSVIRWYVDGNLYHQVTPSDVLNKQWVFDQDFYIILNLAVGGSWPGSPDATTKFPQKFYIDYVKVWQRTGTYDIVALKAVNNGKYVTASNAGSDSLIASKTSVGTWEKFEKIDLGSGKIALRSLVNSKYVTADPNGTNALIASSDTIGTNQTFVVSTAPDGKLNLLALANNKYVSADNNGVSPLIANRTAPANWEKFEIVTQ</sequence>
<evidence type="ECO:0000313" key="5">
    <source>
        <dbReference type="Proteomes" id="UP001178662"/>
    </source>
</evidence>
<dbReference type="CDD" id="cd08023">
    <property type="entry name" value="GH16_laminarinase_like"/>
    <property type="match status" value="1"/>
</dbReference>
<feature type="chain" id="PRO_5041723037" evidence="2">
    <location>
        <begin position="26"/>
        <end position="401"/>
    </location>
</feature>
<dbReference type="SUPFAM" id="SSF49899">
    <property type="entry name" value="Concanavalin A-like lectins/glucanases"/>
    <property type="match status" value="1"/>
</dbReference>
<comment type="similarity">
    <text evidence="1">Belongs to the glycosyl hydrolase 16 family.</text>
</comment>
<dbReference type="InterPro" id="IPR013320">
    <property type="entry name" value="ConA-like_dom_sf"/>
</dbReference>
<keyword evidence="2" id="KW-0732">Signal</keyword>
<reference evidence="4" key="1">
    <citation type="submission" date="2023-03" db="EMBL/GenBank/DDBJ databases">
        <title>Andean soil-derived lignocellulolytic bacterial consortium as a source of novel taxa and putative plastic-active enzymes.</title>
        <authorList>
            <person name="Diaz-Garcia L."/>
            <person name="Chuvochina M."/>
            <person name="Feuerriegel G."/>
            <person name="Bunk B."/>
            <person name="Sproer C."/>
            <person name="Streit W.R."/>
            <person name="Rodriguez L.M."/>
            <person name="Overmann J."/>
            <person name="Jimenez D.J."/>
        </authorList>
    </citation>
    <scope>NUCLEOTIDE SEQUENCE</scope>
    <source>
        <strain evidence="4">MAG 2441</strain>
    </source>
</reference>
<dbReference type="PANTHER" id="PTHR10963">
    <property type="entry name" value="GLYCOSYL HYDROLASE-RELATED"/>
    <property type="match status" value="1"/>
</dbReference>
<evidence type="ECO:0000256" key="1">
    <source>
        <dbReference type="ARBA" id="ARBA00006865"/>
    </source>
</evidence>
<dbReference type="Pfam" id="PF00722">
    <property type="entry name" value="Glyco_hydro_16"/>
    <property type="match status" value="1"/>
</dbReference>
<dbReference type="CDD" id="cd00257">
    <property type="entry name" value="beta-trefoil_FSCN-like"/>
    <property type="match status" value="1"/>
</dbReference>
<dbReference type="AlphaFoldDB" id="A0AA95EY54"/>
<dbReference type="GO" id="GO:0004553">
    <property type="term" value="F:hydrolase activity, hydrolyzing O-glycosyl compounds"/>
    <property type="evidence" value="ECO:0007669"/>
    <property type="project" value="InterPro"/>
</dbReference>
<keyword evidence="5" id="KW-1185">Reference proteome</keyword>
<proteinExistence type="inferred from homology"/>
<evidence type="ECO:0000259" key="3">
    <source>
        <dbReference type="PROSITE" id="PS51762"/>
    </source>
</evidence>
<dbReference type="InterPro" id="IPR008999">
    <property type="entry name" value="Actin-crosslinking"/>
</dbReference>
<dbReference type="InterPro" id="IPR000757">
    <property type="entry name" value="Beta-glucanase-like"/>
</dbReference>
<accession>A0AA95EY54</accession>
<dbReference type="EMBL" id="CP119317">
    <property type="protein sequence ID" value="WEK55046.1"/>
    <property type="molecule type" value="Genomic_DNA"/>
</dbReference>
<protein>
    <submittedName>
        <fullName evidence="4">Glycoside hydrolase family 16 protein</fullName>
    </submittedName>
</protein>
<dbReference type="InterPro" id="IPR050546">
    <property type="entry name" value="Glycosyl_Hydrlase_16"/>
</dbReference>
<evidence type="ECO:0000256" key="2">
    <source>
        <dbReference type="SAM" id="SignalP"/>
    </source>
</evidence>
<dbReference type="Gene3D" id="2.60.120.200">
    <property type="match status" value="1"/>
</dbReference>
<dbReference type="Proteomes" id="UP001178662">
    <property type="component" value="Chromosome"/>
</dbReference>
<dbReference type="Gene3D" id="2.80.10.50">
    <property type="match status" value="1"/>
</dbReference>
<feature type="domain" description="GH16" evidence="3">
    <location>
        <begin position="21"/>
        <end position="270"/>
    </location>
</feature>
<organism evidence="4 5">
    <name type="scientific">Candidatus Cohnella colombiensis</name>
    <dbReference type="NCBI Taxonomy" id="3121368"/>
    <lineage>
        <taxon>Bacteria</taxon>
        <taxon>Bacillati</taxon>
        <taxon>Bacillota</taxon>
        <taxon>Bacilli</taxon>
        <taxon>Bacillales</taxon>
        <taxon>Paenibacillaceae</taxon>
        <taxon>Cohnella</taxon>
    </lineage>
</organism>
<evidence type="ECO:0000313" key="4">
    <source>
        <dbReference type="EMBL" id="WEK55046.1"/>
    </source>
</evidence>
<dbReference type="PANTHER" id="PTHR10963:SF55">
    <property type="entry name" value="GLYCOSIDE HYDROLASE FAMILY 16 PROTEIN"/>
    <property type="match status" value="1"/>
</dbReference>
<feature type="signal peptide" evidence="2">
    <location>
        <begin position="1"/>
        <end position="25"/>
    </location>
</feature>
<dbReference type="PROSITE" id="PS51762">
    <property type="entry name" value="GH16_2"/>
    <property type="match status" value="1"/>
</dbReference>
<dbReference type="SUPFAM" id="SSF50405">
    <property type="entry name" value="Actin-crosslinking proteins"/>
    <property type="match status" value="1"/>
</dbReference>
<name>A0AA95EY54_9BACL</name>
<dbReference type="GO" id="GO:0005975">
    <property type="term" value="P:carbohydrate metabolic process"/>
    <property type="evidence" value="ECO:0007669"/>
    <property type="project" value="InterPro"/>
</dbReference>